<comment type="caution">
    <text evidence="1">The sequence shown here is derived from an EMBL/GenBank/DDBJ whole genome shotgun (WGS) entry which is preliminary data.</text>
</comment>
<proteinExistence type="predicted"/>
<accession>A0ABW2DZ34</accession>
<evidence type="ECO:0000313" key="1">
    <source>
        <dbReference type="EMBL" id="MFC7012003.1"/>
    </source>
</evidence>
<gene>
    <name evidence="1" type="ORF">ACFQMH_09860</name>
</gene>
<organism evidence="1 2">
    <name type="scientific">Streptomyces viridiviolaceus</name>
    <dbReference type="NCBI Taxonomy" id="68282"/>
    <lineage>
        <taxon>Bacteria</taxon>
        <taxon>Bacillati</taxon>
        <taxon>Actinomycetota</taxon>
        <taxon>Actinomycetes</taxon>
        <taxon>Kitasatosporales</taxon>
        <taxon>Streptomycetaceae</taxon>
        <taxon>Streptomyces</taxon>
    </lineage>
</organism>
<keyword evidence="2" id="KW-1185">Reference proteome</keyword>
<dbReference type="RefSeq" id="WP_189870349.1">
    <property type="nucleotide sequence ID" value="NZ_BMWA01000006.1"/>
</dbReference>
<name>A0ABW2DZ34_9ACTN</name>
<evidence type="ECO:0000313" key="2">
    <source>
        <dbReference type="Proteomes" id="UP001596409"/>
    </source>
</evidence>
<protein>
    <submittedName>
        <fullName evidence="1">Uncharacterized protein</fullName>
    </submittedName>
</protein>
<dbReference type="EMBL" id="JBHSYM010000022">
    <property type="protein sequence ID" value="MFC7012003.1"/>
    <property type="molecule type" value="Genomic_DNA"/>
</dbReference>
<reference evidence="2" key="1">
    <citation type="journal article" date="2019" name="Int. J. Syst. Evol. Microbiol.">
        <title>The Global Catalogue of Microorganisms (GCM) 10K type strain sequencing project: providing services to taxonomists for standard genome sequencing and annotation.</title>
        <authorList>
            <consortium name="The Broad Institute Genomics Platform"/>
            <consortium name="The Broad Institute Genome Sequencing Center for Infectious Disease"/>
            <person name="Wu L."/>
            <person name="Ma J."/>
        </authorList>
    </citation>
    <scope>NUCLEOTIDE SEQUENCE [LARGE SCALE GENOMIC DNA]</scope>
    <source>
        <strain evidence="2">JCM 4855</strain>
    </source>
</reference>
<dbReference type="Proteomes" id="UP001596409">
    <property type="component" value="Unassembled WGS sequence"/>
</dbReference>
<sequence length="64" mass="6644">MTEAPVDVDVPTVLTSVGVFAAPVCLWAVHFGGGEDVFTTATDPLRSVRFGVNSAYPALASAFD</sequence>